<accession>A0A167HUK8</accession>
<gene>
    <name evidence="2" type="ORF">CALVIDRAFT_557825</name>
</gene>
<evidence type="ECO:0000313" key="3">
    <source>
        <dbReference type="Proteomes" id="UP000076738"/>
    </source>
</evidence>
<dbReference type="PANTHER" id="PTHR21310">
    <property type="entry name" value="AMINOGLYCOSIDE PHOSPHOTRANSFERASE-RELATED-RELATED"/>
    <property type="match status" value="1"/>
</dbReference>
<evidence type="ECO:0000256" key="1">
    <source>
        <dbReference type="SAM" id="MobiDB-lite"/>
    </source>
</evidence>
<feature type="compositionally biased region" description="Polar residues" evidence="1">
    <location>
        <begin position="405"/>
        <end position="418"/>
    </location>
</feature>
<feature type="region of interest" description="Disordered" evidence="1">
    <location>
        <begin position="403"/>
        <end position="446"/>
    </location>
</feature>
<name>A0A167HUK8_CALVF</name>
<evidence type="ECO:0000313" key="2">
    <source>
        <dbReference type="EMBL" id="KZO91999.1"/>
    </source>
</evidence>
<dbReference type="InterPro" id="IPR051678">
    <property type="entry name" value="AGP_Transferase"/>
</dbReference>
<dbReference type="EMBL" id="KV417315">
    <property type="protein sequence ID" value="KZO91999.1"/>
    <property type="molecule type" value="Genomic_DNA"/>
</dbReference>
<evidence type="ECO:0008006" key="4">
    <source>
        <dbReference type="Google" id="ProtNLM"/>
    </source>
</evidence>
<feature type="compositionally biased region" description="Basic and acidic residues" evidence="1">
    <location>
        <begin position="422"/>
        <end position="435"/>
    </location>
</feature>
<keyword evidence="3" id="KW-1185">Reference proteome</keyword>
<protein>
    <recommendedName>
        <fullName evidence="4">Aminoglycoside phosphotransferase domain-containing protein</fullName>
    </recommendedName>
</protein>
<organism evidence="2 3">
    <name type="scientific">Calocera viscosa (strain TUFC12733)</name>
    <dbReference type="NCBI Taxonomy" id="1330018"/>
    <lineage>
        <taxon>Eukaryota</taxon>
        <taxon>Fungi</taxon>
        <taxon>Dikarya</taxon>
        <taxon>Basidiomycota</taxon>
        <taxon>Agaricomycotina</taxon>
        <taxon>Dacrymycetes</taxon>
        <taxon>Dacrymycetales</taxon>
        <taxon>Dacrymycetaceae</taxon>
        <taxon>Calocera</taxon>
    </lineage>
</organism>
<dbReference type="Proteomes" id="UP000076738">
    <property type="component" value="Unassembled WGS sequence"/>
</dbReference>
<dbReference type="OrthoDB" id="2831558at2759"/>
<sequence>MSVPRYRGTPICLDDYTYDDIPDTYTNEDLCKEIKSLDPYDLVDPGPSTIFESFEAYLQIRDALCPLAVVFRFCQEIKTISCLDMASEVITMRHVRQDLAIPAPKVYGYSTDGRFASTQFIVTDVPRGVPLDVAWPDLVSEARERFVDSYEDLLSKLSNDQYRHIGALTAGNRPGRIDVGGLSRLTMNIRRRTDTPSHGTRKSNFEMWLRDLLLEEEGVVADRRQAALERSRPLDVPDENLFATHAKFLTGIQCRSIFVDPGTGPTAGQITAVVDWDETNVLPIWMLKVNLTERIGSYVKSRWNIDAVENVDPHHPPVPRMNYFPTPRYRQAMRSDLDNLRDLMSAIERGSGNDLAAWYNIHLPELERRHREELAQAAQNAGPSAVQPGPARRNFFSIHRALVPRSSTPTAGPSNARGSTARKNDDEGYRTDGPRKTPGNRRRYPE</sequence>
<reference evidence="2 3" key="1">
    <citation type="journal article" date="2016" name="Mol. Biol. Evol.">
        <title>Comparative Genomics of Early-Diverging Mushroom-Forming Fungi Provides Insights into the Origins of Lignocellulose Decay Capabilities.</title>
        <authorList>
            <person name="Nagy L.G."/>
            <person name="Riley R."/>
            <person name="Tritt A."/>
            <person name="Adam C."/>
            <person name="Daum C."/>
            <person name="Floudas D."/>
            <person name="Sun H."/>
            <person name="Yadav J.S."/>
            <person name="Pangilinan J."/>
            <person name="Larsson K.H."/>
            <person name="Matsuura K."/>
            <person name="Barry K."/>
            <person name="Labutti K."/>
            <person name="Kuo R."/>
            <person name="Ohm R.A."/>
            <person name="Bhattacharya S.S."/>
            <person name="Shirouzu T."/>
            <person name="Yoshinaga Y."/>
            <person name="Martin F.M."/>
            <person name="Grigoriev I.V."/>
            <person name="Hibbett D.S."/>
        </authorList>
    </citation>
    <scope>NUCLEOTIDE SEQUENCE [LARGE SCALE GENOMIC DNA]</scope>
    <source>
        <strain evidence="2 3">TUFC12733</strain>
    </source>
</reference>
<proteinExistence type="predicted"/>
<dbReference type="AlphaFoldDB" id="A0A167HUK8"/>
<dbReference type="PANTHER" id="PTHR21310:SF15">
    <property type="entry name" value="AMINOGLYCOSIDE PHOSPHOTRANSFERASE DOMAIN-CONTAINING PROTEIN"/>
    <property type="match status" value="1"/>
</dbReference>